<dbReference type="EMBL" id="BART01014006">
    <property type="protein sequence ID" value="GAG83731.1"/>
    <property type="molecule type" value="Genomic_DNA"/>
</dbReference>
<proteinExistence type="predicted"/>
<evidence type="ECO:0000313" key="1">
    <source>
        <dbReference type="EMBL" id="GAG83731.1"/>
    </source>
</evidence>
<gene>
    <name evidence="1" type="ORF">S01H4_28262</name>
</gene>
<feature type="non-terminal residue" evidence="1">
    <location>
        <position position="1"/>
    </location>
</feature>
<name>X1CHL8_9ZZZZ</name>
<accession>X1CHL8</accession>
<reference evidence="1" key="1">
    <citation type="journal article" date="2014" name="Front. Microbiol.">
        <title>High frequency of phylogenetically diverse reductive dehalogenase-homologous genes in deep subseafloor sedimentary metagenomes.</title>
        <authorList>
            <person name="Kawai M."/>
            <person name="Futagami T."/>
            <person name="Toyoda A."/>
            <person name="Takaki Y."/>
            <person name="Nishi S."/>
            <person name="Hori S."/>
            <person name="Arai W."/>
            <person name="Tsubouchi T."/>
            <person name="Morono Y."/>
            <person name="Uchiyama I."/>
            <person name="Ito T."/>
            <person name="Fujiyama A."/>
            <person name="Inagaki F."/>
            <person name="Takami H."/>
        </authorList>
    </citation>
    <scope>NUCLEOTIDE SEQUENCE</scope>
    <source>
        <strain evidence="1">Expedition CK06-06</strain>
    </source>
</reference>
<sequence>SDKVQENLRSAIGGLQVWDDIITEAVKKDGFEAAAERIMAQVCADLEPVRKMGPLYKYITEVATPLSIAGYLKYYQKKHRVG</sequence>
<dbReference type="AlphaFoldDB" id="X1CHL8"/>
<organism evidence="1">
    <name type="scientific">marine sediment metagenome</name>
    <dbReference type="NCBI Taxonomy" id="412755"/>
    <lineage>
        <taxon>unclassified sequences</taxon>
        <taxon>metagenomes</taxon>
        <taxon>ecological metagenomes</taxon>
    </lineage>
</organism>
<protein>
    <submittedName>
        <fullName evidence="1">Uncharacterized protein</fullName>
    </submittedName>
</protein>
<comment type="caution">
    <text evidence="1">The sequence shown here is derived from an EMBL/GenBank/DDBJ whole genome shotgun (WGS) entry which is preliminary data.</text>
</comment>